<evidence type="ECO:0000259" key="12">
    <source>
        <dbReference type="PROSITE" id="PS50011"/>
    </source>
</evidence>
<dbReference type="Pfam" id="PF00786">
    <property type="entry name" value="PBD"/>
    <property type="match status" value="1"/>
</dbReference>
<dbReference type="CDD" id="cd01093">
    <property type="entry name" value="CRIB_PAK_like"/>
    <property type="match status" value="1"/>
</dbReference>
<reference evidence="15" key="1">
    <citation type="journal article" date="2018" name="PLoS ONE">
        <title>Chinook salmon (Oncorhynchus tshawytscha) genome and transcriptome.</title>
        <authorList>
            <person name="Christensen K.A."/>
            <person name="Leong J.S."/>
            <person name="Sakhrani D."/>
            <person name="Biagi C.A."/>
            <person name="Minkley D.R."/>
            <person name="Withler R.E."/>
            <person name="Rondeau E.B."/>
            <person name="Koop B.F."/>
            <person name="Devlin R.H."/>
        </authorList>
    </citation>
    <scope>NUCLEOTIDE SEQUENCE [LARGE SCALE GENOMIC DNA]</scope>
</reference>
<evidence type="ECO:0000256" key="10">
    <source>
        <dbReference type="RuleBase" id="RU000304"/>
    </source>
</evidence>
<feature type="domain" description="Protein kinase" evidence="12">
    <location>
        <begin position="221"/>
        <end position="472"/>
    </location>
</feature>
<name>A0AAZ3Q0J3_ONCTS</name>
<dbReference type="Gene3D" id="3.90.810.10">
    <property type="entry name" value="CRIB domain"/>
    <property type="match status" value="1"/>
</dbReference>
<dbReference type="SMART" id="SM00285">
    <property type="entry name" value="PBD"/>
    <property type="match status" value="1"/>
</dbReference>
<evidence type="ECO:0000256" key="1">
    <source>
        <dbReference type="ARBA" id="ARBA00004496"/>
    </source>
</evidence>
<evidence type="ECO:0000313" key="14">
    <source>
        <dbReference type="Ensembl" id="ENSOTSP00005122396.1"/>
    </source>
</evidence>
<organism evidence="14 15">
    <name type="scientific">Oncorhynchus tshawytscha</name>
    <name type="common">Chinook salmon</name>
    <name type="synonym">Salmo tshawytscha</name>
    <dbReference type="NCBI Taxonomy" id="74940"/>
    <lineage>
        <taxon>Eukaryota</taxon>
        <taxon>Metazoa</taxon>
        <taxon>Chordata</taxon>
        <taxon>Craniata</taxon>
        <taxon>Vertebrata</taxon>
        <taxon>Euteleostomi</taxon>
        <taxon>Actinopterygii</taxon>
        <taxon>Neopterygii</taxon>
        <taxon>Teleostei</taxon>
        <taxon>Protacanthopterygii</taxon>
        <taxon>Salmoniformes</taxon>
        <taxon>Salmonidae</taxon>
        <taxon>Salmoninae</taxon>
        <taxon>Oncorhynchus</taxon>
    </lineage>
</organism>
<proteinExistence type="inferred from homology"/>
<dbReference type="SUPFAM" id="SSF56112">
    <property type="entry name" value="Protein kinase-like (PK-like)"/>
    <property type="match status" value="1"/>
</dbReference>
<dbReference type="InterPro" id="IPR036936">
    <property type="entry name" value="CRIB_dom_sf"/>
</dbReference>
<dbReference type="PANTHER" id="PTHR45832:SF21">
    <property type="entry name" value="NON-SPECIFIC SERINE_THREONINE PROTEIN KINASE"/>
    <property type="match status" value="1"/>
</dbReference>
<dbReference type="InterPro" id="IPR000095">
    <property type="entry name" value="CRIB_dom"/>
</dbReference>
<keyword evidence="7" id="KW-0418">Kinase</keyword>
<feature type="domain" description="CRIB" evidence="13">
    <location>
        <begin position="73"/>
        <end position="86"/>
    </location>
</feature>
<gene>
    <name evidence="14" type="primary">PAK2</name>
</gene>
<dbReference type="FunFam" id="3.30.200.20:FF:000705">
    <property type="entry name" value="Non-specific serine/threonine protein kinase"/>
    <property type="match status" value="1"/>
</dbReference>
<dbReference type="PANTHER" id="PTHR45832">
    <property type="entry name" value="SERINE/THREONINE-PROTEIN KINASE SAMKA-RELATED-RELATED"/>
    <property type="match status" value="1"/>
</dbReference>
<feature type="region of interest" description="Disordered" evidence="11">
    <location>
        <begin position="140"/>
        <end position="201"/>
    </location>
</feature>
<evidence type="ECO:0000256" key="4">
    <source>
        <dbReference type="ARBA" id="ARBA00022527"/>
    </source>
</evidence>
<dbReference type="SMART" id="SM00220">
    <property type="entry name" value="S_TKc"/>
    <property type="match status" value="1"/>
</dbReference>
<dbReference type="PROSITE" id="PS00108">
    <property type="entry name" value="PROTEIN_KINASE_ST"/>
    <property type="match status" value="1"/>
</dbReference>
<feature type="compositionally biased region" description="Polar residues" evidence="11">
    <location>
        <begin position="29"/>
        <end position="38"/>
    </location>
</feature>
<keyword evidence="6 9" id="KW-0547">Nucleotide-binding</keyword>
<evidence type="ECO:0000256" key="3">
    <source>
        <dbReference type="ARBA" id="ARBA00022490"/>
    </source>
</evidence>
<feature type="compositionally biased region" description="Acidic residues" evidence="11">
    <location>
        <begin position="143"/>
        <end position="153"/>
    </location>
</feature>
<protein>
    <recommendedName>
        <fullName evidence="2">non-specific serine/threonine protein kinase</fullName>
        <ecNumber evidence="2">2.7.11.1</ecNumber>
    </recommendedName>
</protein>
<dbReference type="Pfam" id="PF00069">
    <property type="entry name" value="Pkinase"/>
    <property type="match status" value="1"/>
</dbReference>
<evidence type="ECO:0000256" key="6">
    <source>
        <dbReference type="ARBA" id="ARBA00022741"/>
    </source>
</evidence>
<dbReference type="Gene3D" id="3.30.200.20">
    <property type="entry name" value="Phosphorylase Kinase, domain 1"/>
    <property type="match status" value="1"/>
</dbReference>
<evidence type="ECO:0000256" key="7">
    <source>
        <dbReference type="ARBA" id="ARBA00022777"/>
    </source>
</evidence>
<comment type="subcellular location">
    <subcellularLocation>
        <location evidence="1">Cytoplasm</location>
    </subcellularLocation>
</comment>
<dbReference type="Gene3D" id="1.10.510.10">
    <property type="entry name" value="Transferase(Phosphotransferase) domain 1"/>
    <property type="match status" value="1"/>
</dbReference>
<dbReference type="GO" id="GO:0005737">
    <property type="term" value="C:cytoplasm"/>
    <property type="evidence" value="ECO:0007669"/>
    <property type="project" value="UniProtKB-SubCell"/>
</dbReference>
<dbReference type="GO" id="GO:0005524">
    <property type="term" value="F:ATP binding"/>
    <property type="evidence" value="ECO:0007669"/>
    <property type="project" value="UniProtKB-UniRule"/>
</dbReference>
<evidence type="ECO:0000256" key="8">
    <source>
        <dbReference type="ARBA" id="ARBA00022840"/>
    </source>
</evidence>
<comment type="similarity">
    <text evidence="10">Belongs to the protein kinase superfamily.</text>
</comment>
<keyword evidence="15" id="KW-1185">Reference proteome</keyword>
<reference evidence="14" key="3">
    <citation type="submission" date="2025-09" db="UniProtKB">
        <authorList>
            <consortium name="Ensembl"/>
        </authorList>
    </citation>
    <scope>IDENTIFICATION</scope>
</reference>
<evidence type="ECO:0000256" key="5">
    <source>
        <dbReference type="ARBA" id="ARBA00022679"/>
    </source>
</evidence>
<evidence type="ECO:0000256" key="11">
    <source>
        <dbReference type="SAM" id="MobiDB-lite"/>
    </source>
</evidence>
<keyword evidence="8 9" id="KW-0067">ATP-binding</keyword>
<evidence type="ECO:0000256" key="2">
    <source>
        <dbReference type="ARBA" id="ARBA00012513"/>
    </source>
</evidence>
<dbReference type="FunFam" id="1.10.510.10:FF:000011">
    <property type="entry name" value="Non-specific serine/threonine protein kinase"/>
    <property type="match status" value="1"/>
</dbReference>
<keyword evidence="3" id="KW-0963">Cytoplasm</keyword>
<dbReference type="AlphaFoldDB" id="A0AAZ3Q0J3"/>
<dbReference type="PROSITE" id="PS50011">
    <property type="entry name" value="PROTEIN_KINASE_DOM"/>
    <property type="match status" value="1"/>
</dbReference>
<dbReference type="GeneTree" id="ENSGT00950000182988"/>
<dbReference type="InterPro" id="IPR051931">
    <property type="entry name" value="PAK3-like"/>
</dbReference>
<keyword evidence="4 10" id="KW-0723">Serine/threonine-protein kinase</keyword>
<dbReference type="InterPro" id="IPR033923">
    <property type="entry name" value="PAK_BD"/>
</dbReference>
<dbReference type="InterPro" id="IPR011009">
    <property type="entry name" value="Kinase-like_dom_sf"/>
</dbReference>
<dbReference type="FunFam" id="3.90.810.10:FF:000001">
    <property type="entry name" value="Non-specific serine/threonine protein kinase"/>
    <property type="match status" value="1"/>
</dbReference>
<dbReference type="InterPro" id="IPR008271">
    <property type="entry name" value="Ser/Thr_kinase_AS"/>
</dbReference>
<reference evidence="14" key="2">
    <citation type="submission" date="2025-08" db="UniProtKB">
        <authorList>
            <consortium name="Ensembl"/>
        </authorList>
    </citation>
    <scope>IDENTIFICATION</scope>
</reference>
<feature type="region of interest" description="Disordered" evidence="11">
    <location>
        <begin position="1"/>
        <end position="81"/>
    </location>
</feature>
<feature type="binding site" evidence="9">
    <location>
        <position position="250"/>
    </location>
    <ligand>
        <name>ATP</name>
        <dbReference type="ChEBI" id="CHEBI:30616"/>
    </ligand>
</feature>
<sequence length="496" mass="55004">MCDSGVCEDKPPAPPVRMNSQGGGAKDSVSGNYNSRSLPSVPEEKQKRNKIISMFASEKGRKKDRDKDNRPEISSPSDFEHTIHVGFDSVTGEFTGMPEQWSNLLQTSNISKSEQKQNPQAVLDILKFYDSSTAKQKYLSFSDGEDDDDDGDEAPPPIVAPRPEHTKSVYTKSVIDPLPPLPEPDSASNRNKKKQQGKMTDEEIMEKLRTIVSIGDPKKKYTRYEKIGQGASGTVYTAIDVATGAEVAIKQINLQKQPKKELIINEILVMKELQQPNIVNYVDSFLVGEELFVVMEYLAGGSLTDVVTETCMDEAQIAAVCRECLQALEFLHANQVIHRDIKSDNVLLGMDGSVKLTDFGFCAQITPEQSKRSTMVGTPYWMAPEVVTRKAYGPKVDIWSLGIMAIEMVEGEPPYLNENPLRALYLIATNGTPELQSPEKLSPVFRSFLSRCLEMDVEKRGGGKELLQHPFLKLAKPLSSLTPLILAAKEAMKSNR</sequence>
<evidence type="ECO:0000256" key="9">
    <source>
        <dbReference type="PROSITE-ProRule" id="PRU10141"/>
    </source>
</evidence>
<dbReference type="Proteomes" id="UP000694402">
    <property type="component" value="Unassembled WGS sequence"/>
</dbReference>
<dbReference type="InterPro" id="IPR000719">
    <property type="entry name" value="Prot_kinase_dom"/>
</dbReference>
<dbReference type="GO" id="GO:0004674">
    <property type="term" value="F:protein serine/threonine kinase activity"/>
    <property type="evidence" value="ECO:0007669"/>
    <property type="project" value="UniProtKB-KW"/>
</dbReference>
<evidence type="ECO:0000259" key="13">
    <source>
        <dbReference type="PROSITE" id="PS50108"/>
    </source>
</evidence>
<feature type="compositionally biased region" description="Basic and acidic residues" evidence="11">
    <location>
        <begin position="58"/>
        <end position="71"/>
    </location>
</feature>
<accession>A0AAZ3Q0J3</accession>
<dbReference type="EC" id="2.7.11.1" evidence="2"/>
<evidence type="ECO:0000313" key="15">
    <source>
        <dbReference type="Proteomes" id="UP000694402"/>
    </source>
</evidence>
<dbReference type="PROSITE" id="PS00107">
    <property type="entry name" value="PROTEIN_KINASE_ATP"/>
    <property type="match status" value="1"/>
</dbReference>
<keyword evidence="5" id="KW-0808">Transferase</keyword>
<dbReference type="InterPro" id="IPR017441">
    <property type="entry name" value="Protein_kinase_ATP_BS"/>
</dbReference>
<dbReference type="PROSITE" id="PS50108">
    <property type="entry name" value="CRIB"/>
    <property type="match status" value="1"/>
</dbReference>
<dbReference type="Ensembl" id="ENSOTST00005192059.1">
    <property type="protein sequence ID" value="ENSOTSP00005122396.1"/>
    <property type="gene ID" value="ENSOTSG00005049116.1"/>
</dbReference>